<keyword evidence="1" id="KW-0175">Coiled coil</keyword>
<feature type="coiled-coil region" evidence="1">
    <location>
        <begin position="481"/>
        <end position="515"/>
    </location>
</feature>
<evidence type="ECO:0000313" key="4">
    <source>
        <dbReference type="Proteomes" id="UP000591131"/>
    </source>
</evidence>
<evidence type="ECO:0000256" key="1">
    <source>
        <dbReference type="SAM" id="Coils"/>
    </source>
</evidence>
<sequence length="1300" mass="147092">MSTTRPRRSNSLVRLADAWSAQSLDATSAAPPGFGRSTLLSDIATKAAIRKENIMGPNFNAGFVKDPPRNPSWRERSKPRNPLRFYTDHLPIVAMARRDQNASVRVKSLPPMARTIGDNFGGATETSNRRPSFLSVETACTKQGTPLCTSPTPFTFTQVDQSFVGDPQDGGFKARLGNPEHPLYQWIMDQTCPHEIHTFLFNQEGKKYAFSPQSIVDLGQEAWRDYNREMIKWACPVGNMLLHFWCVHQYLIKLSDPEPRKYDDVDGLNEQLRLQGWYQEIRKEEEGCVDCPRSLSYYCDEEHKFRMVKAWHVMNESLYAYNAQLKKLGELEDKTASFVANLTLAEQRLNASERAHAHQQARILPIINHDMNRLATFDLARAEESLHYIINVSMPPIVNNFTKTSESLTAAEEALSVAVRTTREANDTLIETTRRLHAMQERLPHLIEEELPNREKELQQAKQIAEVTLSAFHAACNGSEISTIRNNLKAASAAYQSARSEMESAEAALALWNESIGIQELIDKKTVAAQKLNETLAVAIAADEEIKGAGAADPRDTVSSAAIQTEECAKHDSLRIKRSLAEQEAIEAREAQDVLAEKSTEASLNASSAATEVRTAKAQGTAWQAAREAFLKANKTYTGATENLTNIHSQLEELVAAKATASTNVDELASSLSRIEKEIGHISGELTEVLETIDQLEIEADRLTERTQEQARAVEELRSKLNEFRDDERDKVAIEKDLLEVTERIESFRETLLSIEERGRESQESMTLETSRAQLTTSCLAAGIRKALSWVFRIGDDSKAEVGSANYANRRAMNVSNECTFEQIECESAQNARDSNDKLADNMKMLISSAERTKQGLEEELVVERRRSELTIEFNGSSEQLHRSEIELQDVVKRKNDAHERSEALTSRQSELTRKALAYEKNLEVAKDTLRDILLTVTNAEGRSDEASVVEMEAADALAKAREELERYAVLDGIVMAEEIMTDREECLNRTVLMMEKATAESRTKHERLSALAEAARAASEACHFGDSDLREAEAHYRHAESEARRATQNQAEAEEKFDAAAESLTTVMGTSQYIELDGRLKNATHNMTICLEQLRTVKKMEEEANAECERATVKMEEAHAHVISLNDTVVNLLDEKIAVKKGIEDEKIEILRAARSLEEAETYEEEKLRKALKWRARHAEVEQALEHERQKQYRAMLKVNETMIKVEEVHRRLGYRSVEADFQIIRNTTMSHRLEVWYQRGNLTEHREIYANETQKAWRLRNELEASQNFFTIKEAEFLEYEKRAEQGEVERPTFSLDL</sequence>
<accession>A0A7J6N3C1</accession>
<keyword evidence="4" id="KW-1185">Reference proteome</keyword>
<protein>
    <submittedName>
        <fullName evidence="3">Uncharacterized protein</fullName>
    </submittedName>
</protein>
<feature type="compositionally biased region" description="Basic and acidic residues" evidence="2">
    <location>
        <begin position="66"/>
        <end position="78"/>
    </location>
</feature>
<name>A0A7J6N3C1_PERCH</name>
<organism evidence="3 4">
    <name type="scientific">Perkinsus chesapeaki</name>
    <name type="common">Clam parasite</name>
    <name type="synonym">Perkinsus andrewsi</name>
    <dbReference type="NCBI Taxonomy" id="330153"/>
    <lineage>
        <taxon>Eukaryota</taxon>
        <taxon>Sar</taxon>
        <taxon>Alveolata</taxon>
        <taxon>Perkinsozoa</taxon>
        <taxon>Perkinsea</taxon>
        <taxon>Perkinsida</taxon>
        <taxon>Perkinsidae</taxon>
        <taxon>Perkinsus</taxon>
    </lineage>
</organism>
<comment type="caution">
    <text evidence="3">The sequence shown here is derived from an EMBL/GenBank/DDBJ whole genome shotgun (WGS) entry which is preliminary data.</text>
</comment>
<evidence type="ECO:0000313" key="3">
    <source>
        <dbReference type="EMBL" id="KAF4677431.1"/>
    </source>
</evidence>
<reference evidence="3 4" key="1">
    <citation type="submission" date="2020-04" db="EMBL/GenBank/DDBJ databases">
        <title>Perkinsus chesapeaki whole genome sequence.</title>
        <authorList>
            <person name="Bogema D.R."/>
        </authorList>
    </citation>
    <scope>NUCLEOTIDE SEQUENCE [LARGE SCALE GENOMIC DNA]</scope>
    <source>
        <strain evidence="3">ATCC PRA-425</strain>
    </source>
</reference>
<dbReference type="Proteomes" id="UP000591131">
    <property type="component" value="Unassembled WGS sequence"/>
</dbReference>
<proteinExistence type="predicted"/>
<feature type="coiled-coil region" evidence="1">
    <location>
        <begin position="686"/>
        <end position="758"/>
    </location>
</feature>
<dbReference type="OrthoDB" id="432842at2759"/>
<feature type="coiled-coil region" evidence="1">
    <location>
        <begin position="1030"/>
        <end position="1064"/>
    </location>
</feature>
<evidence type="ECO:0000256" key="2">
    <source>
        <dbReference type="SAM" id="MobiDB-lite"/>
    </source>
</evidence>
<dbReference type="EMBL" id="JAAPAO010000014">
    <property type="protein sequence ID" value="KAF4677431.1"/>
    <property type="molecule type" value="Genomic_DNA"/>
</dbReference>
<feature type="coiled-coil region" evidence="1">
    <location>
        <begin position="1092"/>
        <end position="1122"/>
    </location>
</feature>
<feature type="region of interest" description="Disordered" evidence="2">
    <location>
        <begin position="60"/>
        <end position="80"/>
    </location>
</feature>
<gene>
    <name evidence="3" type="ORF">FOL47_001643</name>
</gene>
<feature type="coiled-coil region" evidence="1">
    <location>
        <begin position="840"/>
        <end position="867"/>
    </location>
</feature>